<name>A0A8T2BP27_9BRAS</name>
<dbReference type="PANTHER" id="PTHR23155:SF1185">
    <property type="entry name" value="DISEASE RESISTANCE RPP8-LIKE PROTEIN 3-RELATED"/>
    <property type="match status" value="1"/>
</dbReference>
<dbReference type="EMBL" id="JAEFBK010000007">
    <property type="protein sequence ID" value="KAG7585441.1"/>
    <property type="molecule type" value="Genomic_DNA"/>
</dbReference>
<keyword evidence="2" id="KW-0547">Nucleotide-binding</keyword>
<evidence type="ECO:0000313" key="7">
    <source>
        <dbReference type="EMBL" id="KAG7585441.1"/>
    </source>
</evidence>
<dbReference type="AlphaFoldDB" id="A0A8T2BP27"/>
<dbReference type="Pfam" id="PF23559">
    <property type="entry name" value="WHD_DRP"/>
    <property type="match status" value="1"/>
</dbReference>
<dbReference type="Pfam" id="PF18052">
    <property type="entry name" value="Rx_N"/>
    <property type="match status" value="1"/>
</dbReference>
<feature type="domain" description="Disease resistance N-terminal" evidence="5">
    <location>
        <begin position="6"/>
        <end position="95"/>
    </location>
</feature>
<dbReference type="InterPro" id="IPR041118">
    <property type="entry name" value="Rx_N"/>
</dbReference>
<reference evidence="7 8" key="1">
    <citation type="submission" date="2020-12" db="EMBL/GenBank/DDBJ databases">
        <title>Concerted genomic and epigenomic changes stabilize Arabidopsis allopolyploids.</title>
        <authorList>
            <person name="Chen Z."/>
        </authorList>
    </citation>
    <scope>NUCLEOTIDE SEQUENCE [LARGE SCALE GENOMIC DNA]</scope>
    <source>
        <strain evidence="7">Allo738</strain>
        <tissue evidence="7">Leaf</tissue>
    </source>
</reference>
<evidence type="ECO:0000256" key="2">
    <source>
        <dbReference type="ARBA" id="ARBA00022741"/>
    </source>
</evidence>
<evidence type="ECO:0000259" key="5">
    <source>
        <dbReference type="Pfam" id="PF18052"/>
    </source>
</evidence>
<comment type="caution">
    <text evidence="7">The sequence shown here is derived from an EMBL/GenBank/DDBJ whole genome shotgun (WGS) entry which is preliminary data.</text>
</comment>
<keyword evidence="1" id="KW-0677">Repeat</keyword>
<dbReference type="FunFam" id="1.10.10.10:FF:000322">
    <property type="entry name" value="Probable disease resistance protein At1g63360"/>
    <property type="match status" value="1"/>
</dbReference>
<dbReference type="InterPro" id="IPR044974">
    <property type="entry name" value="Disease_R_plants"/>
</dbReference>
<accession>A0A8T2BP27</accession>
<keyword evidence="8" id="KW-1185">Reference proteome</keyword>
<dbReference type="PANTHER" id="PTHR23155">
    <property type="entry name" value="DISEASE RESISTANCE PROTEIN RP"/>
    <property type="match status" value="1"/>
</dbReference>
<feature type="domain" description="Disease resistance protein winged helix" evidence="6">
    <location>
        <begin position="232"/>
        <end position="302"/>
    </location>
</feature>
<dbReference type="Proteomes" id="UP000694240">
    <property type="component" value="Chromosome 7"/>
</dbReference>
<feature type="region of interest" description="Disordered" evidence="4">
    <location>
        <begin position="319"/>
        <end position="339"/>
    </location>
</feature>
<proteinExistence type="predicted"/>
<evidence type="ECO:0000259" key="6">
    <source>
        <dbReference type="Pfam" id="PF23559"/>
    </source>
</evidence>
<dbReference type="GO" id="GO:0043531">
    <property type="term" value="F:ADP binding"/>
    <property type="evidence" value="ECO:0007669"/>
    <property type="project" value="InterPro"/>
</dbReference>
<gene>
    <name evidence="7" type="ORF">ISN45_Aa02g008040</name>
</gene>
<keyword evidence="7" id="KW-0378">Hydrolase</keyword>
<dbReference type="GO" id="GO:0016787">
    <property type="term" value="F:hydrolase activity"/>
    <property type="evidence" value="ECO:0007669"/>
    <property type="project" value="UniProtKB-KW"/>
</dbReference>
<evidence type="ECO:0000256" key="3">
    <source>
        <dbReference type="ARBA" id="ARBA00022821"/>
    </source>
</evidence>
<dbReference type="InterPro" id="IPR058922">
    <property type="entry name" value="WHD_DRP"/>
</dbReference>
<evidence type="ECO:0000256" key="4">
    <source>
        <dbReference type="SAM" id="MobiDB-lite"/>
    </source>
</evidence>
<sequence length="339" mass="39140">MAEGVVLFGVQKLWELLSRESERLRGVHEQVCELQRQLGRLQSLLNDADAKKHESKRVRKFLEDVKDIVYDAEDIIETFLLNEEREKEKGIKKSARRLACFLVDRRKFDSDIKRYLIVLDDVWKVEDWDRIKAVFPQNGEFRTEEELEAMGKKMVTYCGGLPLAVKVLGGLLATKHTIPGWKNVYDNIGSYIVGGSGGLDDNNLNSVYRLLCLSYEDLPMCLKHCFLSLANFPENYRINVETLFNYWAAEGIITSYYGRATIRDSAEGYLEELVRRNMVIAERNYATSRFDYCHMHNIMREVCLSKAEEENFLQIIKPPTSTSTFNAQPPNRSRRLAGT</sequence>
<evidence type="ECO:0000313" key="8">
    <source>
        <dbReference type="Proteomes" id="UP000694240"/>
    </source>
</evidence>
<feature type="compositionally biased region" description="Polar residues" evidence="4">
    <location>
        <begin position="319"/>
        <end position="331"/>
    </location>
</feature>
<dbReference type="FunFam" id="1.10.8.430:FF:000003">
    <property type="entry name" value="Probable disease resistance protein At5g66910"/>
    <property type="match status" value="1"/>
</dbReference>
<protein>
    <submittedName>
        <fullName evidence="7">P-loop containing nucleoside triphosphate hydrolase</fullName>
    </submittedName>
</protein>
<dbReference type="GO" id="GO:0098542">
    <property type="term" value="P:defense response to other organism"/>
    <property type="evidence" value="ECO:0007669"/>
    <property type="project" value="TreeGrafter"/>
</dbReference>
<organism evidence="7 8">
    <name type="scientific">Arabidopsis thaliana x Arabidopsis arenosa</name>
    <dbReference type="NCBI Taxonomy" id="1240361"/>
    <lineage>
        <taxon>Eukaryota</taxon>
        <taxon>Viridiplantae</taxon>
        <taxon>Streptophyta</taxon>
        <taxon>Embryophyta</taxon>
        <taxon>Tracheophyta</taxon>
        <taxon>Spermatophyta</taxon>
        <taxon>Magnoliopsida</taxon>
        <taxon>eudicotyledons</taxon>
        <taxon>Gunneridae</taxon>
        <taxon>Pentapetalae</taxon>
        <taxon>rosids</taxon>
        <taxon>malvids</taxon>
        <taxon>Brassicales</taxon>
        <taxon>Brassicaceae</taxon>
        <taxon>Camelineae</taxon>
        <taxon>Arabidopsis</taxon>
    </lineage>
</organism>
<evidence type="ECO:0000256" key="1">
    <source>
        <dbReference type="ARBA" id="ARBA00022737"/>
    </source>
</evidence>
<dbReference type="CDD" id="cd14798">
    <property type="entry name" value="RX-CC_like"/>
    <property type="match status" value="1"/>
</dbReference>
<dbReference type="InterPro" id="IPR038005">
    <property type="entry name" value="RX-like_CC"/>
</dbReference>
<keyword evidence="3" id="KW-0611">Plant defense</keyword>